<dbReference type="InterPro" id="IPR036397">
    <property type="entry name" value="RNaseH_sf"/>
</dbReference>
<accession>A0A0K0FRB5</accession>
<dbReference type="GO" id="GO:0004519">
    <property type="term" value="F:endonuclease activity"/>
    <property type="evidence" value="ECO:0007669"/>
    <property type="project" value="UniProtKB-KW"/>
</dbReference>
<evidence type="ECO:0000259" key="12">
    <source>
        <dbReference type="PROSITE" id="PS50878"/>
    </source>
</evidence>
<evidence type="ECO:0000256" key="6">
    <source>
        <dbReference type="ARBA" id="ARBA00022801"/>
    </source>
</evidence>
<feature type="domain" description="Integrase catalytic" evidence="13">
    <location>
        <begin position="1589"/>
        <end position="1746"/>
    </location>
</feature>
<evidence type="ECO:0000256" key="9">
    <source>
        <dbReference type="PROSITE-ProRule" id="PRU00047"/>
    </source>
</evidence>
<dbReference type="FunFam" id="3.30.70.270:FF:000026">
    <property type="entry name" value="Transposon Ty3-G Gag-Pol polyprotein"/>
    <property type="match status" value="1"/>
</dbReference>
<dbReference type="STRING" id="75913.A0A0K0FRB5"/>
<dbReference type="InterPro" id="IPR043502">
    <property type="entry name" value="DNA/RNA_pol_sf"/>
</dbReference>
<dbReference type="Gene3D" id="3.10.20.370">
    <property type="match status" value="1"/>
</dbReference>
<protein>
    <recommendedName>
        <fullName evidence="1">RNA-directed DNA polymerase</fullName>
        <ecNumber evidence="1">2.7.7.49</ecNumber>
    </recommendedName>
</protein>
<evidence type="ECO:0000256" key="1">
    <source>
        <dbReference type="ARBA" id="ARBA00012493"/>
    </source>
</evidence>
<dbReference type="InterPro" id="IPR043128">
    <property type="entry name" value="Rev_trsase/Diguanyl_cyclase"/>
</dbReference>
<keyword evidence="9" id="KW-0862">Zinc</keyword>
<dbReference type="InterPro" id="IPR041373">
    <property type="entry name" value="RT_RNaseH"/>
</dbReference>
<feature type="domain" description="Reverse transcriptase" evidence="12">
    <location>
        <begin position="1062"/>
        <end position="1240"/>
    </location>
</feature>
<dbReference type="SUPFAM" id="SSF53098">
    <property type="entry name" value="Ribonuclease H-like"/>
    <property type="match status" value="2"/>
</dbReference>
<dbReference type="GO" id="GO:0015074">
    <property type="term" value="P:DNA integration"/>
    <property type="evidence" value="ECO:0007669"/>
    <property type="project" value="InterPro"/>
</dbReference>
<keyword evidence="10" id="KW-1133">Transmembrane helix</keyword>
<evidence type="ECO:0000256" key="10">
    <source>
        <dbReference type="SAM" id="Phobius"/>
    </source>
</evidence>
<evidence type="ECO:0000259" key="13">
    <source>
        <dbReference type="PROSITE" id="PS50994"/>
    </source>
</evidence>
<name>A0A0K0FRB5_STRVS</name>
<dbReference type="InterPro" id="IPR021109">
    <property type="entry name" value="Peptidase_aspartic_dom_sf"/>
</dbReference>
<keyword evidence="2" id="KW-0808">Transferase</keyword>
<dbReference type="PANTHER" id="PTHR37984">
    <property type="entry name" value="PROTEIN CBG26694"/>
    <property type="match status" value="1"/>
</dbReference>
<reference evidence="15" key="2">
    <citation type="submission" date="2015-08" db="UniProtKB">
        <authorList>
            <consortium name="WormBaseParasite"/>
        </authorList>
    </citation>
    <scope>IDENTIFICATION</scope>
</reference>
<dbReference type="PROSITE" id="PS50158">
    <property type="entry name" value="ZF_CCHC"/>
    <property type="match status" value="1"/>
</dbReference>
<dbReference type="Gene3D" id="1.10.340.70">
    <property type="match status" value="2"/>
</dbReference>
<dbReference type="Gene3D" id="3.30.70.270">
    <property type="match status" value="2"/>
</dbReference>
<dbReference type="Pfam" id="PF17917">
    <property type="entry name" value="RT_RNaseH"/>
    <property type="match status" value="1"/>
</dbReference>
<dbReference type="GO" id="GO:0016787">
    <property type="term" value="F:hydrolase activity"/>
    <property type="evidence" value="ECO:0007669"/>
    <property type="project" value="UniProtKB-KW"/>
</dbReference>
<evidence type="ECO:0000259" key="11">
    <source>
        <dbReference type="PROSITE" id="PS50158"/>
    </source>
</evidence>
<dbReference type="InterPro" id="IPR050951">
    <property type="entry name" value="Retrovirus_Pol_polyprotein"/>
</dbReference>
<evidence type="ECO:0000256" key="2">
    <source>
        <dbReference type="ARBA" id="ARBA00022679"/>
    </source>
</evidence>
<keyword evidence="14" id="KW-1185">Reference proteome</keyword>
<dbReference type="Pfam" id="PF00665">
    <property type="entry name" value="rve"/>
    <property type="match status" value="1"/>
</dbReference>
<evidence type="ECO:0000313" key="15">
    <source>
        <dbReference type="WBParaSite" id="SVE_1244400.1"/>
    </source>
</evidence>
<keyword evidence="5" id="KW-0255">Endonuclease</keyword>
<dbReference type="CDD" id="cd09274">
    <property type="entry name" value="RNase_HI_RT_Ty3"/>
    <property type="match status" value="2"/>
</dbReference>
<evidence type="ECO:0000256" key="7">
    <source>
        <dbReference type="ARBA" id="ARBA00022918"/>
    </source>
</evidence>
<proteinExistence type="predicted"/>
<evidence type="ECO:0000256" key="8">
    <source>
        <dbReference type="ARBA" id="ARBA00023268"/>
    </source>
</evidence>
<dbReference type="Gene3D" id="3.10.10.10">
    <property type="entry name" value="HIV Type 1 Reverse Transcriptase, subunit A, domain 1"/>
    <property type="match status" value="1"/>
</dbReference>
<dbReference type="Pfam" id="PF17919">
    <property type="entry name" value="RT_RNaseH_2"/>
    <property type="match status" value="1"/>
</dbReference>
<dbReference type="InterPro" id="IPR001878">
    <property type="entry name" value="Znf_CCHC"/>
</dbReference>
<evidence type="ECO:0000256" key="3">
    <source>
        <dbReference type="ARBA" id="ARBA00022695"/>
    </source>
</evidence>
<dbReference type="PROSITE" id="PS50994">
    <property type="entry name" value="INTEGRASE"/>
    <property type="match status" value="2"/>
</dbReference>
<feature type="domain" description="Integrase catalytic" evidence="13">
    <location>
        <begin position="2024"/>
        <end position="2168"/>
    </location>
</feature>
<keyword evidence="8" id="KW-0511">Multifunctional enzyme</keyword>
<keyword evidence="10" id="KW-0472">Membrane</keyword>
<evidence type="ECO:0000313" key="14">
    <source>
        <dbReference type="Proteomes" id="UP000035680"/>
    </source>
</evidence>
<dbReference type="Pfam" id="PF00078">
    <property type="entry name" value="RVT_1"/>
    <property type="match status" value="1"/>
</dbReference>
<dbReference type="FunFam" id="3.30.420.10:FF:000032">
    <property type="entry name" value="Retrovirus-related Pol polyprotein from transposon 297-like Protein"/>
    <property type="match status" value="2"/>
</dbReference>
<reference evidence="14" key="1">
    <citation type="submission" date="2014-07" db="EMBL/GenBank/DDBJ databases">
        <authorList>
            <person name="Martin A.A"/>
            <person name="De Silva N."/>
        </authorList>
    </citation>
    <scope>NUCLEOTIDE SEQUENCE</scope>
</reference>
<dbReference type="GO" id="GO:0042575">
    <property type="term" value="C:DNA polymerase complex"/>
    <property type="evidence" value="ECO:0007669"/>
    <property type="project" value="UniProtKB-ARBA"/>
</dbReference>
<dbReference type="InterPro" id="IPR012337">
    <property type="entry name" value="RNaseH-like_sf"/>
</dbReference>
<dbReference type="Gene3D" id="3.30.420.10">
    <property type="entry name" value="Ribonuclease H-like superfamily/Ribonuclease H"/>
    <property type="match status" value="2"/>
</dbReference>
<dbReference type="SMART" id="SM00343">
    <property type="entry name" value="ZnF_C2HC"/>
    <property type="match status" value="1"/>
</dbReference>
<dbReference type="Pfam" id="PF17921">
    <property type="entry name" value="Integrase_H2C2"/>
    <property type="match status" value="2"/>
</dbReference>
<dbReference type="InterPro" id="IPR001584">
    <property type="entry name" value="Integrase_cat-core"/>
</dbReference>
<dbReference type="PROSITE" id="PS50878">
    <property type="entry name" value="RT_POL"/>
    <property type="match status" value="1"/>
</dbReference>
<dbReference type="GO" id="GO:0008270">
    <property type="term" value="F:zinc ion binding"/>
    <property type="evidence" value="ECO:0007669"/>
    <property type="project" value="UniProtKB-KW"/>
</dbReference>
<dbReference type="InterPro" id="IPR041588">
    <property type="entry name" value="Integrase_H2C2"/>
</dbReference>
<dbReference type="FunFam" id="3.10.20.370:FF:000001">
    <property type="entry name" value="Retrovirus-related Pol polyprotein from transposon 17.6-like protein"/>
    <property type="match status" value="2"/>
</dbReference>
<keyword evidence="9" id="KW-0863">Zinc-finger</keyword>
<dbReference type="InterPro" id="IPR000477">
    <property type="entry name" value="RT_dom"/>
</dbReference>
<dbReference type="InterPro" id="IPR041577">
    <property type="entry name" value="RT_RNaseH_2"/>
</dbReference>
<keyword evidence="10" id="KW-0812">Transmembrane</keyword>
<evidence type="ECO:0000256" key="5">
    <source>
        <dbReference type="ARBA" id="ARBA00022759"/>
    </source>
</evidence>
<keyword evidence="6" id="KW-0378">Hydrolase</keyword>
<keyword evidence="9" id="KW-0479">Metal-binding</keyword>
<dbReference type="SUPFAM" id="SSF50630">
    <property type="entry name" value="Acid proteases"/>
    <property type="match status" value="1"/>
</dbReference>
<dbReference type="Gene3D" id="2.40.70.10">
    <property type="entry name" value="Acid Proteases"/>
    <property type="match status" value="1"/>
</dbReference>
<organism evidence="14 15">
    <name type="scientific">Strongyloides venezuelensis</name>
    <name type="common">Threadworm</name>
    <dbReference type="NCBI Taxonomy" id="75913"/>
    <lineage>
        <taxon>Eukaryota</taxon>
        <taxon>Metazoa</taxon>
        <taxon>Ecdysozoa</taxon>
        <taxon>Nematoda</taxon>
        <taxon>Chromadorea</taxon>
        <taxon>Rhabditida</taxon>
        <taxon>Tylenchina</taxon>
        <taxon>Panagrolaimomorpha</taxon>
        <taxon>Strongyloidoidea</taxon>
        <taxon>Strongyloididae</taxon>
        <taxon>Strongyloides</taxon>
    </lineage>
</organism>
<dbReference type="GO" id="GO:0003676">
    <property type="term" value="F:nucleic acid binding"/>
    <property type="evidence" value="ECO:0007669"/>
    <property type="project" value="InterPro"/>
</dbReference>
<feature type="domain" description="CCHC-type" evidence="11">
    <location>
        <begin position="81"/>
        <end position="95"/>
    </location>
</feature>
<dbReference type="PANTHER" id="PTHR37984:SF5">
    <property type="entry name" value="PROTEIN NYNRIN-LIKE"/>
    <property type="match status" value="1"/>
</dbReference>
<dbReference type="Pfam" id="PF00098">
    <property type="entry name" value="zf-CCHC"/>
    <property type="match status" value="1"/>
</dbReference>
<dbReference type="EC" id="2.7.7.49" evidence="1"/>
<dbReference type="GO" id="GO:0003964">
    <property type="term" value="F:RNA-directed DNA polymerase activity"/>
    <property type="evidence" value="ECO:0007669"/>
    <property type="project" value="UniProtKB-KW"/>
</dbReference>
<keyword evidence="4" id="KW-0540">Nuclease</keyword>
<sequence length="2293" mass="264784">MTIISVNNKVQTRSSTQGRAVNQERNWLINQIVRNGPGGMTQIKGIKYRAEKGCFGLNITAAVEAGAGDTGKKKKNKRVVCFNCNGEGHRSTDCRGSNREANDSGKGTMTARHALLMVACIMGLVMIPVAGAVEDRWERPEYMGDYVVYTVAPGCVNYYIPMLWNQDTLYSIKGSPSYVVPAGKKEYGECPCVGKGFKRGGNECYQFYTIRVADEQPELMFAMMELNALVSLNGESMVGWALTGQSVLDRNRMIKQPSLPRLEKDLNNMLSNAIPDSIEINTIHMALQQVIDSTIRNRQKEDKTLDKGRSRVEIKEPEQIREYVPKEVRVTEAPKENIRTKVSATDIPRENIRMESKTPEVLEISRKNSMVEVGEREIQRVNSEAEFNTPEVSRKSSIIELNNSEGLRKNSGVEIIESEVMRGNTRMDISRSAVIQGDPRKEIEVTKVMRKDSRMKDDGAEIVWNSVEWERLLTTTGSTITKGTINSEVISEWQRILNEIANRQKTSTDSYVIRNTNPRSYVEMLPPVEKPVMREVGKRGRVIYSSNGEYDNPIEEGEPLPKVARVVEELGREQITRAPEDTRERKIQEARERSEEQLALDKTDRIRQKVDNLIQITGQLSEGDPSYIAQLMAKLIKEAEGVDGSIVAYCLAMAIIAFKLPYGKMIDVARKLKSMVKRDGNRMVLTEVIEEYPMGMLHNRMEENLRGRPRGADETYRKMSMNENEKIKLLLSGKGPILALEATEGIHHPFINCRMNGMVRKIYVDDGSALSLINHDEWRRIGEPLLSETLTRIDNTHNQLVVLGKCEVKIEINNRVWKKETLYVVEGMIFPVIIGRSYLKQYGTFTHDYDRRILRIGKYVIPIEGEENFKLMTYRTEVIQPGKRVLVEVQSDKLLPNGMVKVKMNPSWRTPTELIGIKGVNLIEEGKTKIALMNVSGKMITIMKNTPICMAVNICPDEIMEAQDEYISAEANWEEKLPERVREKPLTDEEFLKLNDVPEEVKGIVLEYKDTFYEYEHDVGRYNGKIQHEIRLKPNSQPVRHRLRRYRPEEEEAMMNIVEGLEKNGQIRKSRSSWSFPIIMVKKKDGTLRKVVDYRKLNELTEVESNILPLIEDVLEKVAGNKYYTTIDLAAGFFQIPLDRKSQALTAFITPKGLYEYTVAPMGLSTSPVIFQRVMEETFGGLRKDVLVYLDDIIIFSENKERHMEVLKEVLGRLRNVGLKAKLAKTTFLKEKVNFLGFVVGEEGISVDKGKVQAILDMKAPVDRKTLRCFLGAAGYLRRFIEGYAGIAAPLTMLLSEKVDFQWGDQQEKAFEELKRKLTETPVIVRPNWNKPFVIHTDASDYAIGAVLLQEDENNHLRVISYASRALREIERRWQKTEKEALAVIFGVKKFHYYIYGKTTDIYTDQRAVLAIKNAKESQTKLRRYQLAVAPYNLRIFYKEGKANVVADLLSRNVVLAVKINRENEDIFTIMKKFNWSHGKQNWILEEEEKKELERQFGNEVKIIDNQAIVQIKGESKFYVPKNNREELIRIWHEHPLMEGHFGVKRIEEGIRNWFWWERMDIKINCENCAKTKFYPITMDTKWKGVWNIPKMPFRRINIDIRGPLPETIRGKSYLLVIVDDMSKYVIAVPLEKITGESMVEALNVRVFAVFGIPETIRCDRASYFNSVAIVKAMEEWGIEIRYSTSYNHNSNGEVERFNRVINETIACYQASQSWDLYIPLVVGAYNGQKHAVTNIAPNKLILFPYYKGIKVLHYPIYLDEEEYRDEFDRLVYASDYAIGAVLLQEDENNQLRVISYASRALREIERRWQITEKEALAVVFGVKKFHYYIYGKTTDIYTDQRAVLAIKNAKESQTKLRRYQLAVAPYNLRIFYKEGKANVVADLLSRNMVSAVKINRENEDIFTIMKKFNWPHGKQNWILEEEEKKELERQFGNEVKIIDNQAIVQIKGESKFYVPKNNREELIRIWHEHPLMGGHFGVKRLEEGIRNWFWWERMDIKINCENCAKTKFYPNTMDTKWKGVWNIPEMPFRRINIDIRGPLPETIRGKSYLLVIVDDMSKYVIAVPLEKITGESMLEALNVRVFAVFGIPETIRCDRASYFNSIRYSTSYNHNSNGEVERFNRVINETIACYQASQSWDLYIPLVVGAYNGQKHAVTNIAPNKLILFPYHKGIKVLHYPIYLDEEEYRDEFDRLVCKTRQIMELKLGNEEKTHHFKEGMRVYKRSMEAVGNGKKLVERFRGPYVIKKINNITGDCELVYITTAGREAKMQKKIMAHVRQLKRATPRETEEKKNQ</sequence>
<feature type="transmembrane region" description="Helical" evidence="10">
    <location>
        <begin position="114"/>
        <end position="133"/>
    </location>
</feature>
<dbReference type="SUPFAM" id="SSF56672">
    <property type="entry name" value="DNA/RNA polymerases"/>
    <property type="match status" value="2"/>
</dbReference>
<keyword evidence="7" id="KW-0695">RNA-directed DNA polymerase</keyword>
<keyword evidence="3" id="KW-0548">Nucleotidyltransferase</keyword>
<evidence type="ECO:0000256" key="4">
    <source>
        <dbReference type="ARBA" id="ARBA00022722"/>
    </source>
</evidence>
<dbReference type="CDD" id="cd01647">
    <property type="entry name" value="RT_LTR"/>
    <property type="match status" value="1"/>
</dbReference>
<dbReference type="Proteomes" id="UP000035680">
    <property type="component" value="Unassembled WGS sequence"/>
</dbReference>
<dbReference type="WBParaSite" id="SVE_1244400.1">
    <property type="protein sequence ID" value="SVE_1244400.1"/>
    <property type="gene ID" value="SVE_1244400"/>
</dbReference>